<evidence type="ECO:0000313" key="2">
    <source>
        <dbReference type="Proteomes" id="UP001227192"/>
    </source>
</evidence>
<evidence type="ECO:0000313" key="1">
    <source>
        <dbReference type="EMBL" id="KAJ9489948.1"/>
    </source>
</evidence>
<accession>A0AAI9TNI0</accession>
<comment type="caution">
    <text evidence="1">The sequence shown here is derived from an EMBL/GenBank/DDBJ whole genome shotgun (WGS) entry which is preliminary data.</text>
</comment>
<keyword evidence="2" id="KW-1185">Reference proteome</keyword>
<dbReference type="Proteomes" id="UP001227192">
    <property type="component" value="Unassembled WGS sequence"/>
</dbReference>
<protein>
    <submittedName>
        <fullName evidence="1">Uncharacterized protein</fullName>
    </submittedName>
</protein>
<organism evidence="1 2">
    <name type="scientific">Penicillium thymicola</name>
    <dbReference type="NCBI Taxonomy" id="293382"/>
    <lineage>
        <taxon>Eukaryota</taxon>
        <taxon>Fungi</taxon>
        <taxon>Dikarya</taxon>
        <taxon>Ascomycota</taxon>
        <taxon>Pezizomycotina</taxon>
        <taxon>Eurotiomycetes</taxon>
        <taxon>Eurotiomycetidae</taxon>
        <taxon>Eurotiales</taxon>
        <taxon>Aspergillaceae</taxon>
        <taxon>Penicillium</taxon>
    </lineage>
</organism>
<sequence>MHSITWHADGEDTLLYNNPPAWCPTVQSYYNWRVMNQIGMVDIVTLIGRLPDYEDIRRHFERIYYSAVEFKICLWNAEGGADASPYLSLLKNEHVIESSDGGGGNYSRRAKRHALKKTRGEGEHMDGTMQISALKDQLVWEGEKGKTVRFEYGIHYPMRFVKRDTDGQRMIYGIRRTTLEERYQKANYLYAGLNEESNVLVMFRNVEDDNTAKRPDAFSFVSRLYLMDAAGRADKIHSTSHIRMDFYDARTRKHIGWLKKTTGISPTLRRVSFKGHRSVGDEVDTYPTKTTARQSKVLNNHPMHVCYLLFVSLFATD</sequence>
<dbReference type="AlphaFoldDB" id="A0AAI9TNI0"/>
<reference evidence="1" key="2">
    <citation type="journal article" date="2016" name="Fungal Biol.">
        <title>Ochratoxin A production by Penicillium thymicola.</title>
        <authorList>
            <person name="Nguyen H.D.T."/>
            <person name="McMullin D.R."/>
            <person name="Ponomareva E."/>
            <person name="Riley R."/>
            <person name="Pomraning K.R."/>
            <person name="Baker S.E."/>
            <person name="Seifert K.A."/>
        </authorList>
    </citation>
    <scope>NUCLEOTIDE SEQUENCE</scope>
    <source>
        <strain evidence="1">DAOM 180753</strain>
    </source>
</reference>
<dbReference type="EMBL" id="LACB01000070">
    <property type="protein sequence ID" value="KAJ9489948.1"/>
    <property type="molecule type" value="Genomic_DNA"/>
</dbReference>
<gene>
    <name evidence="1" type="ORF">VN97_g3318</name>
</gene>
<reference evidence="1" key="1">
    <citation type="submission" date="2015-06" db="EMBL/GenBank/DDBJ databases">
        <authorList>
            <person name="Nguyen H."/>
        </authorList>
    </citation>
    <scope>NUCLEOTIDE SEQUENCE</scope>
    <source>
        <strain evidence="1">DAOM 180753</strain>
    </source>
</reference>
<name>A0AAI9TNI0_PENTH</name>
<proteinExistence type="predicted"/>